<gene>
    <name evidence="2" type="ORF">QUW28_07535</name>
</gene>
<sequence length="343" mass="36472">MASTVSEASKNAIRRLLWDGRARSKRELAQLTGLSVATCNGALNEMERMGEVAVSERVQGPAGRSTALYRVQEDMGQVLAMRLELSGAKRALVSEVVSVTGRVLARLEETAERVDGEALVHVAACALDRFPGVVQIALGIPGIVQGGVVRDCDAREMDGMHVVSLLEEGTGASVVAGNDMHMKAYGLYRELGIEDEIVTLAYFPHGVRPGTATIYRGEVIEGANSFAGMVGFVPVEGAVGLRAPEPASFAAPCPDLVARCLASVIAVINPDLILCAGDLVDADALSGIEALLGEWIPRRYLPRLEYRDDMDACYVRGLAARALDMRLDGTPSHAMPRAAACRA</sequence>
<accession>A0ABT7VBU9</accession>
<keyword evidence="3" id="KW-1185">Reference proteome</keyword>
<comment type="similarity">
    <text evidence="1">Belongs to the ROK (NagC/XylR) family.</text>
</comment>
<protein>
    <submittedName>
        <fullName evidence="2">ROK family protein</fullName>
    </submittedName>
</protein>
<dbReference type="InterPro" id="IPR000600">
    <property type="entry name" value="ROK"/>
</dbReference>
<proteinExistence type="inferred from homology"/>
<name>A0ABT7VBU9_9ACTN</name>
<dbReference type="SUPFAM" id="SSF53067">
    <property type="entry name" value="Actin-like ATPase domain"/>
    <property type="match status" value="1"/>
</dbReference>
<reference evidence="3" key="1">
    <citation type="submission" date="2023-06" db="EMBL/GenBank/DDBJ databases">
        <title>Identification and characterization of horizontal gene transfer across gut microbiota members of farm animals based on homology search.</title>
        <authorList>
            <person name="Zeman M."/>
            <person name="Kubasova T."/>
            <person name="Jahodarova E."/>
            <person name="Nykrynova M."/>
            <person name="Rychlik I."/>
        </authorList>
    </citation>
    <scope>NUCLEOTIDE SEQUENCE [LARGE SCALE GENOMIC DNA]</scope>
    <source>
        <strain evidence="3">154_Feed</strain>
    </source>
</reference>
<evidence type="ECO:0000313" key="3">
    <source>
        <dbReference type="Proteomes" id="UP001529421"/>
    </source>
</evidence>
<dbReference type="Pfam" id="PF13412">
    <property type="entry name" value="HTH_24"/>
    <property type="match status" value="1"/>
</dbReference>
<organism evidence="2 3">
    <name type="scientific">Enorma phocaeensis</name>
    <dbReference type="NCBI Taxonomy" id="1871019"/>
    <lineage>
        <taxon>Bacteria</taxon>
        <taxon>Bacillati</taxon>
        <taxon>Actinomycetota</taxon>
        <taxon>Coriobacteriia</taxon>
        <taxon>Coriobacteriales</taxon>
        <taxon>Coriobacteriaceae</taxon>
        <taxon>Enorma</taxon>
    </lineage>
</organism>
<dbReference type="SUPFAM" id="SSF46785">
    <property type="entry name" value="Winged helix' DNA-binding domain"/>
    <property type="match status" value="1"/>
</dbReference>
<dbReference type="Pfam" id="PF00480">
    <property type="entry name" value="ROK"/>
    <property type="match status" value="1"/>
</dbReference>
<dbReference type="InterPro" id="IPR036390">
    <property type="entry name" value="WH_DNA-bd_sf"/>
</dbReference>
<dbReference type="EMBL" id="JAUDDZ010000010">
    <property type="protein sequence ID" value="MDM8275342.1"/>
    <property type="molecule type" value="Genomic_DNA"/>
</dbReference>
<dbReference type="CDD" id="cd23763">
    <property type="entry name" value="ASKHA_ATPase_ROK"/>
    <property type="match status" value="1"/>
</dbReference>
<comment type="caution">
    <text evidence="2">The sequence shown here is derived from an EMBL/GenBank/DDBJ whole genome shotgun (WGS) entry which is preliminary data.</text>
</comment>
<evidence type="ECO:0000313" key="2">
    <source>
        <dbReference type="EMBL" id="MDM8275342.1"/>
    </source>
</evidence>
<dbReference type="Proteomes" id="UP001529421">
    <property type="component" value="Unassembled WGS sequence"/>
</dbReference>
<reference evidence="2 3" key="2">
    <citation type="submission" date="2023-06" db="EMBL/GenBank/DDBJ databases">
        <authorList>
            <person name="Zeman M."/>
            <person name="Kubasova T."/>
            <person name="Jahodarova E."/>
            <person name="Nykrynova M."/>
            <person name="Rychlik I."/>
        </authorList>
    </citation>
    <scope>NUCLEOTIDE SEQUENCE [LARGE SCALE GENOMIC DNA]</scope>
    <source>
        <strain evidence="2 3">154_Feed</strain>
    </source>
</reference>
<evidence type="ECO:0000256" key="1">
    <source>
        <dbReference type="ARBA" id="ARBA00006479"/>
    </source>
</evidence>
<dbReference type="InterPro" id="IPR043129">
    <property type="entry name" value="ATPase_NBD"/>
</dbReference>
<dbReference type="Gene3D" id="3.30.420.40">
    <property type="match status" value="2"/>
</dbReference>
<dbReference type="RefSeq" id="WP_289545334.1">
    <property type="nucleotide sequence ID" value="NZ_JAUDDZ010000010.1"/>
</dbReference>